<feature type="signal peptide" evidence="2">
    <location>
        <begin position="1"/>
        <end position="18"/>
    </location>
</feature>
<accession>A0ABW5D264</accession>
<evidence type="ECO:0000313" key="4">
    <source>
        <dbReference type="EMBL" id="MFD2248393.1"/>
    </source>
</evidence>
<feature type="chain" id="PRO_5047187626" evidence="2">
    <location>
        <begin position="19"/>
        <end position="267"/>
    </location>
</feature>
<feature type="compositionally biased region" description="Low complexity" evidence="1">
    <location>
        <begin position="25"/>
        <end position="99"/>
    </location>
</feature>
<proteinExistence type="predicted"/>
<feature type="domain" description="DUF4142" evidence="3">
    <location>
        <begin position="127"/>
        <end position="261"/>
    </location>
</feature>
<dbReference type="Proteomes" id="UP001597374">
    <property type="component" value="Unassembled WGS sequence"/>
</dbReference>
<dbReference type="Gene3D" id="1.20.1260.10">
    <property type="match status" value="1"/>
</dbReference>
<organism evidence="4 5">
    <name type="scientific">Pontibacter ruber</name>
    <dbReference type="NCBI Taxonomy" id="1343895"/>
    <lineage>
        <taxon>Bacteria</taxon>
        <taxon>Pseudomonadati</taxon>
        <taxon>Bacteroidota</taxon>
        <taxon>Cytophagia</taxon>
        <taxon>Cytophagales</taxon>
        <taxon>Hymenobacteraceae</taxon>
        <taxon>Pontibacter</taxon>
    </lineage>
</organism>
<gene>
    <name evidence="4" type="ORF">ACFSKP_19155</name>
</gene>
<evidence type="ECO:0000313" key="5">
    <source>
        <dbReference type="Proteomes" id="UP001597374"/>
    </source>
</evidence>
<dbReference type="Pfam" id="PF13628">
    <property type="entry name" value="DUF4142"/>
    <property type="match status" value="1"/>
</dbReference>
<dbReference type="PROSITE" id="PS51257">
    <property type="entry name" value="PROKAR_LIPOPROTEIN"/>
    <property type="match status" value="1"/>
</dbReference>
<reference evidence="5" key="1">
    <citation type="journal article" date="2019" name="Int. J. Syst. Evol. Microbiol.">
        <title>The Global Catalogue of Microorganisms (GCM) 10K type strain sequencing project: providing services to taxonomists for standard genome sequencing and annotation.</title>
        <authorList>
            <consortium name="The Broad Institute Genomics Platform"/>
            <consortium name="The Broad Institute Genome Sequencing Center for Infectious Disease"/>
            <person name="Wu L."/>
            <person name="Ma J."/>
        </authorList>
    </citation>
    <scope>NUCLEOTIDE SEQUENCE [LARGE SCALE GENOMIC DNA]</scope>
    <source>
        <strain evidence="5">CGMCC 4.1782</strain>
    </source>
</reference>
<dbReference type="PANTHER" id="PTHR38593:SF1">
    <property type="entry name" value="BLR2558 PROTEIN"/>
    <property type="match status" value="1"/>
</dbReference>
<dbReference type="PANTHER" id="PTHR38593">
    <property type="entry name" value="BLR2558 PROTEIN"/>
    <property type="match status" value="1"/>
</dbReference>
<evidence type="ECO:0000256" key="2">
    <source>
        <dbReference type="SAM" id="SignalP"/>
    </source>
</evidence>
<dbReference type="RefSeq" id="WP_250431620.1">
    <property type="nucleotide sequence ID" value="NZ_JALPRR010000004.1"/>
</dbReference>
<protein>
    <submittedName>
        <fullName evidence="4">DUF4142 domain-containing protein</fullName>
    </submittedName>
</protein>
<evidence type="ECO:0000256" key="1">
    <source>
        <dbReference type="SAM" id="MobiDB-lite"/>
    </source>
</evidence>
<dbReference type="InterPro" id="IPR012347">
    <property type="entry name" value="Ferritin-like"/>
</dbReference>
<comment type="caution">
    <text evidence="4">The sequence shown here is derived from an EMBL/GenBank/DDBJ whole genome shotgun (WGS) entry which is preliminary data.</text>
</comment>
<evidence type="ECO:0000259" key="3">
    <source>
        <dbReference type="Pfam" id="PF13628"/>
    </source>
</evidence>
<name>A0ABW5D264_9BACT</name>
<keyword evidence="5" id="KW-1185">Reference proteome</keyword>
<keyword evidence="2" id="KW-0732">Signal</keyword>
<dbReference type="EMBL" id="JBHUIM010000003">
    <property type="protein sequence ID" value="MFD2248393.1"/>
    <property type="molecule type" value="Genomic_DNA"/>
</dbReference>
<feature type="compositionally biased region" description="Gly residues" evidence="1">
    <location>
        <begin position="100"/>
        <end position="109"/>
    </location>
</feature>
<dbReference type="InterPro" id="IPR025419">
    <property type="entry name" value="DUF4142"/>
</dbReference>
<sequence length="267" mass="27243">MKKTFFYFVAGTMFTATACSTTDTATADSTSLQTSETTTAAGSAADETTTDTNTGTMGSTGTTGSTGTSETMSSSGSTGTTGTTGTMSSSGTSNATGATGAAGSGGTTGTGSDMGTTGDVATLTNIDDATFMMTAASSNMLEIQLGKMAAAQASDPKVKEFAQMMVDHHTKATQELKTVASQMGVTLPTTLMPMHQAMVDKLSGKTGTALDEDYMDTMESAHKMDIAMFEAKSTNAKSSSVKTFATKTLPKLQSHQKMATSIEDTVD</sequence>
<feature type="region of interest" description="Disordered" evidence="1">
    <location>
        <begin position="25"/>
        <end position="116"/>
    </location>
</feature>